<dbReference type="Pfam" id="PF03466">
    <property type="entry name" value="LysR_substrate"/>
    <property type="match status" value="1"/>
</dbReference>
<evidence type="ECO:0000313" key="6">
    <source>
        <dbReference type="EMBL" id="AIJ48430.1"/>
    </source>
</evidence>
<dbReference type="CDD" id="cd08474">
    <property type="entry name" value="PBP2_CrgA_like_5"/>
    <property type="match status" value="1"/>
</dbReference>
<dbReference type="RefSeq" id="WP_043374544.1">
    <property type="nucleotide sequence ID" value="NZ_CP006704.1"/>
</dbReference>
<dbReference type="PANTHER" id="PTHR30537:SF1">
    <property type="entry name" value="HTH-TYPE TRANSCRIPTIONAL REGULATOR PGRR"/>
    <property type="match status" value="1"/>
</dbReference>
<name>A0A076PX98_COMTE</name>
<evidence type="ECO:0000256" key="4">
    <source>
        <dbReference type="ARBA" id="ARBA00023163"/>
    </source>
</evidence>
<organism evidence="6 7">
    <name type="scientific">Comamonas testosteroni TK102</name>
    <dbReference type="NCBI Taxonomy" id="1392005"/>
    <lineage>
        <taxon>Bacteria</taxon>
        <taxon>Pseudomonadati</taxon>
        <taxon>Pseudomonadota</taxon>
        <taxon>Betaproteobacteria</taxon>
        <taxon>Burkholderiales</taxon>
        <taxon>Comamonadaceae</taxon>
        <taxon>Comamonas</taxon>
    </lineage>
</organism>
<dbReference type="InterPro" id="IPR036390">
    <property type="entry name" value="WH_DNA-bd_sf"/>
</dbReference>
<dbReference type="GO" id="GO:0043565">
    <property type="term" value="F:sequence-specific DNA binding"/>
    <property type="evidence" value="ECO:0007669"/>
    <property type="project" value="TreeGrafter"/>
</dbReference>
<dbReference type="InterPro" id="IPR005119">
    <property type="entry name" value="LysR_subst-bd"/>
</dbReference>
<keyword evidence="3" id="KW-0238">DNA-binding</keyword>
<dbReference type="GO" id="GO:0006351">
    <property type="term" value="P:DNA-templated transcription"/>
    <property type="evidence" value="ECO:0007669"/>
    <property type="project" value="TreeGrafter"/>
</dbReference>
<evidence type="ECO:0000256" key="1">
    <source>
        <dbReference type="ARBA" id="ARBA00009437"/>
    </source>
</evidence>
<proteinExistence type="inferred from homology"/>
<protein>
    <submittedName>
        <fullName evidence="6">LysR family transcriptional regulator</fullName>
    </submittedName>
</protein>
<dbReference type="EMBL" id="CP006704">
    <property type="protein sequence ID" value="AIJ48430.1"/>
    <property type="molecule type" value="Genomic_DNA"/>
</dbReference>
<dbReference type="InterPro" id="IPR000847">
    <property type="entry name" value="LysR_HTH_N"/>
</dbReference>
<dbReference type="FunFam" id="1.10.10.10:FF:000001">
    <property type="entry name" value="LysR family transcriptional regulator"/>
    <property type="match status" value="1"/>
</dbReference>
<dbReference type="PANTHER" id="PTHR30537">
    <property type="entry name" value="HTH-TYPE TRANSCRIPTIONAL REGULATOR"/>
    <property type="match status" value="1"/>
</dbReference>
<dbReference type="InterPro" id="IPR036388">
    <property type="entry name" value="WH-like_DNA-bd_sf"/>
</dbReference>
<dbReference type="HOGENOM" id="CLU_039613_16_1_4"/>
<gene>
    <name evidence="6" type="ORF">O987_21710</name>
</gene>
<dbReference type="GO" id="GO:0003700">
    <property type="term" value="F:DNA-binding transcription factor activity"/>
    <property type="evidence" value="ECO:0007669"/>
    <property type="project" value="InterPro"/>
</dbReference>
<dbReference type="KEGG" id="ctes:O987_21710"/>
<sequence length="299" mass="32875">MDTENLNDLYAFLAVAQERSFTRAAARLGLSQSTLSHTVRGLEMRLGVRLLTRTTRSVAPTEAGEQLLLSVGPKLEEIAADLAAVREYRDKPTGTIRITAIDIVADRLLWPRLCPLLKDYPELRIEISTDYKLVDLVSERFDVGVRMGDQVAQDMVAVRIGPDTRAAIAASPQYLASHGVPQTIDDLAGHQGITLRLSSGAIYAWELIQDGRVTPIKVDGQVTFSGTYQMIQAAVDGLGLVFAPEDVLKPHVDAGRLNFVMEGTWPTWPGWHVYYPSRRESSRALKLVIEALRGPEAAA</sequence>
<evidence type="ECO:0000256" key="2">
    <source>
        <dbReference type="ARBA" id="ARBA00023015"/>
    </source>
</evidence>
<dbReference type="InterPro" id="IPR058163">
    <property type="entry name" value="LysR-type_TF_proteobact-type"/>
</dbReference>
<evidence type="ECO:0000256" key="3">
    <source>
        <dbReference type="ARBA" id="ARBA00023125"/>
    </source>
</evidence>
<dbReference type="SUPFAM" id="SSF46785">
    <property type="entry name" value="Winged helix' DNA-binding domain"/>
    <property type="match status" value="1"/>
</dbReference>
<dbReference type="Proteomes" id="UP000028782">
    <property type="component" value="Chromosome"/>
</dbReference>
<dbReference type="SUPFAM" id="SSF53850">
    <property type="entry name" value="Periplasmic binding protein-like II"/>
    <property type="match status" value="1"/>
</dbReference>
<dbReference type="PROSITE" id="PS50931">
    <property type="entry name" value="HTH_LYSR"/>
    <property type="match status" value="1"/>
</dbReference>
<dbReference type="Pfam" id="PF00126">
    <property type="entry name" value="HTH_1"/>
    <property type="match status" value="1"/>
</dbReference>
<feature type="domain" description="HTH lysR-type" evidence="5">
    <location>
        <begin position="4"/>
        <end position="61"/>
    </location>
</feature>
<dbReference type="Gene3D" id="3.40.190.290">
    <property type="match status" value="1"/>
</dbReference>
<accession>A0A076PX98</accession>
<dbReference type="AlphaFoldDB" id="A0A076PX98"/>
<dbReference type="GeneID" id="69561499"/>
<keyword evidence="2" id="KW-0805">Transcription regulation</keyword>
<evidence type="ECO:0000313" key="7">
    <source>
        <dbReference type="Proteomes" id="UP000028782"/>
    </source>
</evidence>
<comment type="similarity">
    <text evidence="1">Belongs to the LysR transcriptional regulatory family.</text>
</comment>
<reference evidence="6 7" key="1">
    <citation type="journal article" date="2014" name="Genome Announc.">
        <title>Complete Genome Sequence of Polychlorinated Biphenyl Degrader Comamonas testosteroni TK102 (NBRC 109938).</title>
        <authorList>
            <person name="Fukuda K."/>
            <person name="Hosoyama A."/>
            <person name="Tsuchikane K."/>
            <person name="Ohji S."/>
            <person name="Yamazoe A."/>
            <person name="Fujita N."/>
            <person name="Shintani M."/>
            <person name="Kimbara K."/>
        </authorList>
    </citation>
    <scope>NUCLEOTIDE SEQUENCE [LARGE SCALE GENOMIC DNA]</scope>
    <source>
        <strain evidence="6">TK102</strain>
    </source>
</reference>
<dbReference type="PRINTS" id="PR00039">
    <property type="entry name" value="HTHLYSR"/>
</dbReference>
<keyword evidence="4" id="KW-0804">Transcription</keyword>
<evidence type="ECO:0000259" key="5">
    <source>
        <dbReference type="PROSITE" id="PS50931"/>
    </source>
</evidence>
<dbReference type="Gene3D" id="1.10.10.10">
    <property type="entry name" value="Winged helix-like DNA-binding domain superfamily/Winged helix DNA-binding domain"/>
    <property type="match status" value="1"/>
</dbReference>